<dbReference type="AlphaFoldDB" id="A0A9E7KPW7"/>
<feature type="region of interest" description="Disordered" evidence="1">
    <location>
        <begin position="28"/>
        <end position="63"/>
    </location>
</feature>
<feature type="compositionally biased region" description="Basic and acidic residues" evidence="1">
    <location>
        <begin position="43"/>
        <end position="59"/>
    </location>
</feature>
<gene>
    <name evidence="2" type="ORF">MUK42_15764</name>
</gene>
<dbReference type="EMBL" id="CP097510">
    <property type="protein sequence ID" value="URE27202.1"/>
    <property type="molecule type" value="Genomic_DNA"/>
</dbReference>
<keyword evidence="3" id="KW-1185">Reference proteome</keyword>
<evidence type="ECO:0000313" key="2">
    <source>
        <dbReference type="EMBL" id="URE27202.1"/>
    </source>
</evidence>
<reference evidence="2" key="1">
    <citation type="submission" date="2022-05" db="EMBL/GenBank/DDBJ databases">
        <title>The Musa troglodytarum L. genome provides insights into the mechanism of non-climacteric behaviour and enrichment of carotenoids.</title>
        <authorList>
            <person name="Wang J."/>
        </authorList>
    </citation>
    <scope>NUCLEOTIDE SEQUENCE</scope>
    <source>
        <tissue evidence="2">Leaf</tissue>
    </source>
</reference>
<dbReference type="Proteomes" id="UP001055439">
    <property type="component" value="Chromosome 8"/>
</dbReference>
<protein>
    <submittedName>
        <fullName evidence="2">Uncharacterized protein</fullName>
    </submittedName>
</protein>
<sequence length="96" mass="10715">MGFWISDKSYLLHIMQQHILPFEVSEAESCAGGPSRSKSLAAIDHENMNRGHEKSDTRMQLESGRSSPLVILRISRKIKVATQALQTFAITCTAKK</sequence>
<organism evidence="2 3">
    <name type="scientific">Musa troglodytarum</name>
    <name type="common">fe'i banana</name>
    <dbReference type="NCBI Taxonomy" id="320322"/>
    <lineage>
        <taxon>Eukaryota</taxon>
        <taxon>Viridiplantae</taxon>
        <taxon>Streptophyta</taxon>
        <taxon>Embryophyta</taxon>
        <taxon>Tracheophyta</taxon>
        <taxon>Spermatophyta</taxon>
        <taxon>Magnoliopsida</taxon>
        <taxon>Liliopsida</taxon>
        <taxon>Zingiberales</taxon>
        <taxon>Musaceae</taxon>
        <taxon>Musa</taxon>
    </lineage>
</organism>
<proteinExistence type="predicted"/>
<name>A0A9E7KPW7_9LILI</name>
<accession>A0A9E7KPW7</accession>
<evidence type="ECO:0000256" key="1">
    <source>
        <dbReference type="SAM" id="MobiDB-lite"/>
    </source>
</evidence>
<evidence type="ECO:0000313" key="3">
    <source>
        <dbReference type="Proteomes" id="UP001055439"/>
    </source>
</evidence>